<comment type="caution">
    <text evidence="2">The sequence shown here is derived from an EMBL/GenBank/DDBJ whole genome shotgun (WGS) entry which is preliminary data.</text>
</comment>
<feature type="compositionally biased region" description="Polar residues" evidence="1">
    <location>
        <begin position="1"/>
        <end position="11"/>
    </location>
</feature>
<feature type="region of interest" description="Disordered" evidence="1">
    <location>
        <begin position="1"/>
        <end position="53"/>
    </location>
</feature>
<proteinExistence type="predicted"/>
<dbReference type="GeneID" id="63800113"/>
<evidence type="ECO:0000256" key="1">
    <source>
        <dbReference type="SAM" id="MobiDB-lite"/>
    </source>
</evidence>
<dbReference type="RefSeq" id="XP_040744502.1">
    <property type="nucleotide sequence ID" value="XM_040883465.1"/>
</dbReference>
<evidence type="ECO:0008006" key="4">
    <source>
        <dbReference type="Google" id="ProtNLM"/>
    </source>
</evidence>
<sequence>MSQQNVLQANIASASTGTGSSTMVGAAPSSSRSSMSSSASKQQQQQQPQRAQLNHETCSLCGAQFRNRDQLWDHLMDCNYLADWKGII</sequence>
<evidence type="ECO:0000313" key="2">
    <source>
        <dbReference type="EMBL" id="ORX70923.1"/>
    </source>
</evidence>
<dbReference type="Proteomes" id="UP000193922">
    <property type="component" value="Unassembled WGS sequence"/>
</dbReference>
<gene>
    <name evidence="2" type="ORF">DL89DRAFT_143330</name>
</gene>
<dbReference type="OrthoDB" id="10590947at2759"/>
<feature type="compositionally biased region" description="Low complexity" evidence="1">
    <location>
        <begin position="12"/>
        <end position="52"/>
    </location>
</feature>
<keyword evidence="3" id="KW-1185">Reference proteome</keyword>
<name>A0A1Y1WBM7_9FUNG</name>
<dbReference type="EMBL" id="MCFD01000005">
    <property type="protein sequence ID" value="ORX70923.1"/>
    <property type="molecule type" value="Genomic_DNA"/>
</dbReference>
<reference evidence="2 3" key="1">
    <citation type="submission" date="2016-07" db="EMBL/GenBank/DDBJ databases">
        <title>Pervasive Adenine N6-methylation of Active Genes in Fungi.</title>
        <authorList>
            <consortium name="DOE Joint Genome Institute"/>
            <person name="Mondo S.J."/>
            <person name="Dannebaum R.O."/>
            <person name="Kuo R.C."/>
            <person name="Labutti K."/>
            <person name="Haridas S."/>
            <person name="Kuo A."/>
            <person name="Salamov A."/>
            <person name="Ahrendt S.R."/>
            <person name="Lipzen A."/>
            <person name="Sullivan W."/>
            <person name="Andreopoulos W.B."/>
            <person name="Clum A."/>
            <person name="Lindquist E."/>
            <person name="Daum C."/>
            <person name="Ramamoorthy G.K."/>
            <person name="Gryganskyi A."/>
            <person name="Culley D."/>
            <person name="Magnuson J.K."/>
            <person name="James T.Y."/>
            <person name="O'Malley M.A."/>
            <person name="Stajich J.E."/>
            <person name="Spatafora J.W."/>
            <person name="Visel A."/>
            <person name="Grigoriev I.V."/>
        </authorList>
    </citation>
    <scope>NUCLEOTIDE SEQUENCE [LARGE SCALE GENOMIC DNA]</scope>
    <source>
        <strain evidence="2 3">ATCC 12442</strain>
    </source>
</reference>
<dbReference type="AlphaFoldDB" id="A0A1Y1WBM7"/>
<accession>A0A1Y1WBM7</accession>
<organism evidence="2 3">
    <name type="scientific">Linderina pennispora</name>
    <dbReference type="NCBI Taxonomy" id="61395"/>
    <lineage>
        <taxon>Eukaryota</taxon>
        <taxon>Fungi</taxon>
        <taxon>Fungi incertae sedis</taxon>
        <taxon>Zoopagomycota</taxon>
        <taxon>Kickxellomycotina</taxon>
        <taxon>Kickxellomycetes</taxon>
        <taxon>Kickxellales</taxon>
        <taxon>Kickxellaceae</taxon>
        <taxon>Linderina</taxon>
    </lineage>
</organism>
<evidence type="ECO:0000313" key="3">
    <source>
        <dbReference type="Proteomes" id="UP000193922"/>
    </source>
</evidence>
<protein>
    <recommendedName>
        <fullName evidence="4">C2H2-type domain-containing protein</fullName>
    </recommendedName>
</protein>